<evidence type="ECO:0000313" key="2">
    <source>
        <dbReference type="Proteomes" id="UP000807025"/>
    </source>
</evidence>
<dbReference type="InterPro" id="IPR036397">
    <property type="entry name" value="RNaseH_sf"/>
</dbReference>
<dbReference type="EMBL" id="MU154526">
    <property type="protein sequence ID" value="KAF9500718.1"/>
    <property type="molecule type" value="Genomic_DNA"/>
</dbReference>
<name>A0A9P6A6B0_PLEER</name>
<gene>
    <name evidence="1" type="ORF">BDN71DRAFT_1427169</name>
</gene>
<dbReference type="Proteomes" id="UP000807025">
    <property type="component" value="Unassembled WGS sequence"/>
</dbReference>
<keyword evidence="2" id="KW-1185">Reference proteome</keyword>
<dbReference type="PANTHER" id="PTHR35871:SF1">
    <property type="entry name" value="CXC1-LIKE CYSTEINE CLUSTER ASSOCIATED WITH KDZ TRANSPOSASES DOMAIN-CONTAINING PROTEIN"/>
    <property type="match status" value="1"/>
</dbReference>
<proteinExistence type="predicted"/>
<sequence>MPIMHYLQGRCSKGLQNQRRTGGVEVTATAADGSALYDPGGKLVKTKIRMRDGLLASDEAQSLYFPQDHKDARLFKEMAVILCERGFVEESKLRAECKGFKCLPGATTCCCHHILFNQLDFVAVESLLKITCKLWGVKVLFLPKFHCELNFIKQCWGYAKRIYCELPVLSKEAELEKNVIAALDSVPLKSMRRYAWRSWWFMMFYGWGLDRKLAAWASKKYWGHHVITEALMETIDREAPK</sequence>
<accession>A0A9P6A6B0</accession>
<dbReference type="GO" id="GO:0003676">
    <property type="term" value="F:nucleic acid binding"/>
    <property type="evidence" value="ECO:0007669"/>
    <property type="project" value="InterPro"/>
</dbReference>
<dbReference type="Gene3D" id="3.30.420.10">
    <property type="entry name" value="Ribonuclease H-like superfamily/Ribonuclease H"/>
    <property type="match status" value="1"/>
</dbReference>
<protein>
    <submittedName>
        <fullName evidence="1">Uncharacterized protein</fullName>
    </submittedName>
</protein>
<comment type="caution">
    <text evidence="1">The sequence shown here is derived from an EMBL/GenBank/DDBJ whole genome shotgun (WGS) entry which is preliminary data.</text>
</comment>
<organism evidence="1 2">
    <name type="scientific">Pleurotus eryngii</name>
    <name type="common">Boletus of the steppes</name>
    <dbReference type="NCBI Taxonomy" id="5323"/>
    <lineage>
        <taxon>Eukaryota</taxon>
        <taxon>Fungi</taxon>
        <taxon>Dikarya</taxon>
        <taxon>Basidiomycota</taxon>
        <taxon>Agaricomycotina</taxon>
        <taxon>Agaricomycetes</taxon>
        <taxon>Agaricomycetidae</taxon>
        <taxon>Agaricales</taxon>
        <taxon>Pleurotineae</taxon>
        <taxon>Pleurotaceae</taxon>
        <taxon>Pleurotus</taxon>
    </lineage>
</organism>
<evidence type="ECO:0000313" key="1">
    <source>
        <dbReference type="EMBL" id="KAF9500718.1"/>
    </source>
</evidence>
<reference evidence="1" key="1">
    <citation type="submission" date="2020-11" db="EMBL/GenBank/DDBJ databases">
        <authorList>
            <consortium name="DOE Joint Genome Institute"/>
            <person name="Ahrendt S."/>
            <person name="Riley R."/>
            <person name="Andreopoulos W."/>
            <person name="Labutti K."/>
            <person name="Pangilinan J."/>
            <person name="Ruiz-Duenas F.J."/>
            <person name="Barrasa J.M."/>
            <person name="Sanchez-Garcia M."/>
            <person name="Camarero S."/>
            <person name="Miyauchi S."/>
            <person name="Serrano A."/>
            <person name="Linde D."/>
            <person name="Babiker R."/>
            <person name="Drula E."/>
            <person name="Ayuso-Fernandez I."/>
            <person name="Pacheco R."/>
            <person name="Padilla G."/>
            <person name="Ferreira P."/>
            <person name="Barriuso J."/>
            <person name="Kellner H."/>
            <person name="Castanera R."/>
            <person name="Alfaro M."/>
            <person name="Ramirez L."/>
            <person name="Pisabarro A.G."/>
            <person name="Kuo A."/>
            <person name="Tritt A."/>
            <person name="Lipzen A."/>
            <person name="He G."/>
            <person name="Yan M."/>
            <person name="Ng V."/>
            <person name="Cullen D."/>
            <person name="Martin F."/>
            <person name="Rosso M.-N."/>
            <person name="Henrissat B."/>
            <person name="Hibbett D."/>
            <person name="Martinez A.T."/>
            <person name="Grigoriev I.V."/>
        </authorList>
    </citation>
    <scope>NUCLEOTIDE SEQUENCE</scope>
    <source>
        <strain evidence="1">ATCC 90797</strain>
    </source>
</reference>
<dbReference type="AlphaFoldDB" id="A0A9P6A6B0"/>
<dbReference type="OrthoDB" id="2416294at2759"/>
<dbReference type="PANTHER" id="PTHR35871">
    <property type="entry name" value="EXPRESSED PROTEIN"/>
    <property type="match status" value="1"/>
</dbReference>